<evidence type="ECO:0000313" key="8">
    <source>
        <dbReference type="EMBL" id="GIJ91420.1"/>
    </source>
</evidence>
<name>A0A9P3F015_9EURO</name>
<dbReference type="GO" id="GO:0003677">
    <property type="term" value="F:DNA binding"/>
    <property type="evidence" value="ECO:0007669"/>
    <property type="project" value="UniProtKB-KW"/>
</dbReference>
<keyword evidence="2" id="KW-0479">Metal-binding</keyword>
<evidence type="ECO:0000313" key="9">
    <source>
        <dbReference type="Proteomes" id="UP001043456"/>
    </source>
</evidence>
<dbReference type="GeneID" id="67008995"/>
<dbReference type="InterPro" id="IPR050815">
    <property type="entry name" value="TF_fung"/>
</dbReference>
<comment type="subcellular location">
    <subcellularLocation>
        <location evidence="1">Nucleus</location>
    </subcellularLocation>
</comment>
<comment type="caution">
    <text evidence="8">The sequence shown here is derived from an EMBL/GenBank/DDBJ whole genome shotgun (WGS) entry which is preliminary data.</text>
</comment>
<reference evidence="8 9" key="1">
    <citation type="submission" date="2018-10" db="EMBL/GenBank/DDBJ databases">
        <title>Pan-genome distribution and transcriptional activeness of fungal secondary metabolism genes in Aspergillus section Fumigati.</title>
        <authorList>
            <person name="Takahashi H."/>
            <person name="Umemura M."/>
            <person name="Ninomiya A."/>
            <person name="Kusuya Y."/>
            <person name="Urayama S."/>
            <person name="Shimizu M."/>
            <person name="Watanabe A."/>
            <person name="Kamei K."/>
            <person name="Yaguchi T."/>
            <person name="Hagiwara D."/>
        </authorList>
    </citation>
    <scope>NUCLEOTIDE SEQUENCE [LARGE SCALE GENOMIC DNA]</scope>
    <source>
        <strain evidence="8 9">IFM 55266</strain>
    </source>
</reference>
<keyword evidence="9" id="KW-1185">Reference proteome</keyword>
<dbReference type="EMBL" id="BHVY01000008">
    <property type="protein sequence ID" value="GIJ91420.1"/>
    <property type="molecule type" value="Genomic_DNA"/>
</dbReference>
<evidence type="ECO:0000256" key="4">
    <source>
        <dbReference type="ARBA" id="ARBA00023125"/>
    </source>
</evidence>
<dbReference type="GO" id="GO:0000981">
    <property type="term" value="F:DNA-binding transcription factor activity, RNA polymerase II-specific"/>
    <property type="evidence" value="ECO:0007669"/>
    <property type="project" value="InterPro"/>
</dbReference>
<keyword evidence="5" id="KW-0804">Transcription</keyword>
<gene>
    <name evidence="8" type="ORF">Asppvi_010385</name>
</gene>
<dbReference type="Gene3D" id="4.10.240.10">
    <property type="entry name" value="Zn(2)-C6 fungal-type DNA-binding domain"/>
    <property type="match status" value="1"/>
</dbReference>
<dbReference type="RefSeq" id="XP_043162166.1">
    <property type="nucleotide sequence ID" value="XM_043306231.1"/>
</dbReference>
<dbReference type="InterPro" id="IPR036864">
    <property type="entry name" value="Zn2-C6_fun-type_DNA-bd_sf"/>
</dbReference>
<dbReference type="SMART" id="SM00066">
    <property type="entry name" value="GAL4"/>
    <property type="match status" value="1"/>
</dbReference>
<dbReference type="Proteomes" id="UP001043456">
    <property type="component" value="Unassembled WGS sequence"/>
</dbReference>
<dbReference type="GO" id="GO:0008270">
    <property type="term" value="F:zinc ion binding"/>
    <property type="evidence" value="ECO:0007669"/>
    <property type="project" value="InterPro"/>
</dbReference>
<dbReference type="AlphaFoldDB" id="A0A9P3F015"/>
<organism evidence="8 9">
    <name type="scientific">Aspergillus pseudoviridinutans</name>
    <dbReference type="NCBI Taxonomy" id="1517512"/>
    <lineage>
        <taxon>Eukaryota</taxon>
        <taxon>Fungi</taxon>
        <taxon>Dikarya</taxon>
        <taxon>Ascomycota</taxon>
        <taxon>Pezizomycotina</taxon>
        <taxon>Eurotiomycetes</taxon>
        <taxon>Eurotiomycetidae</taxon>
        <taxon>Eurotiales</taxon>
        <taxon>Aspergillaceae</taxon>
        <taxon>Aspergillus</taxon>
        <taxon>Aspergillus subgen. Fumigati</taxon>
    </lineage>
</organism>
<dbReference type="GO" id="GO:0005634">
    <property type="term" value="C:nucleus"/>
    <property type="evidence" value="ECO:0007669"/>
    <property type="project" value="UniProtKB-SubCell"/>
</dbReference>
<dbReference type="Pfam" id="PF00172">
    <property type="entry name" value="Zn_clus"/>
    <property type="match status" value="1"/>
</dbReference>
<sequence length="171" mass="19166">MADYFRQHPGSACEECRRRKARCDRSRPCCGSCSEAGRLCIFSDQRAQRGPKKGQIRALRDRINTLERLLSEQQPLEESFTTAIDPAVTGQLIESPDITNIGIPPLWEFDANFPMAIEPLSPEMREAPGETGLTWKSNRKVIQPSDEGQISALVQEDAYVAFEIPYAGYSD</sequence>
<dbReference type="PANTHER" id="PTHR47338">
    <property type="entry name" value="ZN(II)2CYS6 TRANSCRIPTION FACTOR (EUROFUNG)-RELATED"/>
    <property type="match status" value="1"/>
</dbReference>
<accession>A0A9P3F015</accession>
<feature type="domain" description="Zn(2)-C6 fungal-type" evidence="7">
    <location>
        <begin position="12"/>
        <end position="42"/>
    </location>
</feature>
<evidence type="ECO:0000256" key="1">
    <source>
        <dbReference type="ARBA" id="ARBA00004123"/>
    </source>
</evidence>
<dbReference type="PANTHER" id="PTHR47338:SF3">
    <property type="entry name" value="C6 FINGER DOMAIN TRANSCRIPTION FACTOR DBAA-RELATED"/>
    <property type="match status" value="1"/>
</dbReference>
<proteinExistence type="predicted"/>
<evidence type="ECO:0000256" key="2">
    <source>
        <dbReference type="ARBA" id="ARBA00022723"/>
    </source>
</evidence>
<evidence type="ECO:0000256" key="3">
    <source>
        <dbReference type="ARBA" id="ARBA00023015"/>
    </source>
</evidence>
<evidence type="ECO:0000256" key="5">
    <source>
        <dbReference type="ARBA" id="ARBA00023163"/>
    </source>
</evidence>
<evidence type="ECO:0000259" key="7">
    <source>
        <dbReference type="PROSITE" id="PS50048"/>
    </source>
</evidence>
<keyword evidence="4" id="KW-0238">DNA-binding</keyword>
<evidence type="ECO:0000256" key="6">
    <source>
        <dbReference type="ARBA" id="ARBA00023242"/>
    </source>
</evidence>
<dbReference type="OrthoDB" id="5426978at2759"/>
<keyword evidence="6" id="KW-0539">Nucleus</keyword>
<dbReference type="CDD" id="cd00067">
    <property type="entry name" value="GAL4"/>
    <property type="match status" value="1"/>
</dbReference>
<dbReference type="PROSITE" id="PS50048">
    <property type="entry name" value="ZN2_CY6_FUNGAL_2"/>
    <property type="match status" value="1"/>
</dbReference>
<dbReference type="PROSITE" id="PS00463">
    <property type="entry name" value="ZN2_CY6_FUNGAL_1"/>
    <property type="match status" value="1"/>
</dbReference>
<protein>
    <recommendedName>
        <fullName evidence="7">Zn(2)-C6 fungal-type domain-containing protein</fullName>
    </recommendedName>
</protein>
<keyword evidence="3" id="KW-0805">Transcription regulation</keyword>
<dbReference type="SUPFAM" id="SSF57701">
    <property type="entry name" value="Zn2/Cys6 DNA-binding domain"/>
    <property type="match status" value="1"/>
</dbReference>
<dbReference type="InterPro" id="IPR001138">
    <property type="entry name" value="Zn2Cys6_DnaBD"/>
</dbReference>